<proteinExistence type="predicted"/>
<reference evidence="1" key="2">
    <citation type="submission" date="2021-04" db="EMBL/GenBank/DDBJ databases">
        <authorList>
            <person name="Gilroy R."/>
        </authorList>
    </citation>
    <scope>NUCLEOTIDE SEQUENCE</scope>
    <source>
        <strain evidence="1">Gambia2-208</strain>
    </source>
</reference>
<dbReference type="NCBIfam" id="TIGR02453">
    <property type="entry name" value="TIGR02453 family protein"/>
    <property type="match status" value="1"/>
</dbReference>
<dbReference type="EMBL" id="DXCV01000034">
    <property type="protein sequence ID" value="HIY87961.1"/>
    <property type="molecule type" value="Genomic_DNA"/>
</dbReference>
<evidence type="ECO:0000313" key="2">
    <source>
        <dbReference type="Proteomes" id="UP000886851"/>
    </source>
</evidence>
<dbReference type="Proteomes" id="UP000886851">
    <property type="component" value="Unassembled WGS sequence"/>
</dbReference>
<dbReference type="PIRSF" id="PIRSF028451">
    <property type="entry name" value="UCP028451"/>
    <property type="match status" value="1"/>
</dbReference>
<organism evidence="1 2">
    <name type="scientific">Candidatus Bacteroides pullicola</name>
    <dbReference type="NCBI Taxonomy" id="2838475"/>
    <lineage>
        <taxon>Bacteria</taxon>
        <taxon>Pseudomonadati</taxon>
        <taxon>Bacteroidota</taxon>
        <taxon>Bacteroidia</taxon>
        <taxon>Bacteroidales</taxon>
        <taxon>Bacteroidaceae</taxon>
        <taxon>Bacteroides</taxon>
    </lineage>
</organism>
<reference evidence="1" key="1">
    <citation type="journal article" date="2021" name="PeerJ">
        <title>Extensive microbial diversity within the chicken gut microbiome revealed by metagenomics and culture.</title>
        <authorList>
            <person name="Gilroy R."/>
            <person name="Ravi A."/>
            <person name="Getino M."/>
            <person name="Pursley I."/>
            <person name="Horton D.L."/>
            <person name="Alikhan N.F."/>
            <person name="Baker D."/>
            <person name="Gharbi K."/>
            <person name="Hall N."/>
            <person name="Watson M."/>
            <person name="Adriaenssens E.M."/>
            <person name="Foster-Nyarko E."/>
            <person name="Jarju S."/>
            <person name="Secka A."/>
            <person name="Antonio M."/>
            <person name="Oren A."/>
            <person name="Chaudhuri R.R."/>
            <person name="La Ragione R."/>
            <person name="Hildebrand F."/>
            <person name="Pallen M.J."/>
        </authorList>
    </citation>
    <scope>NUCLEOTIDE SEQUENCE</scope>
    <source>
        <strain evidence="1">Gambia2-208</strain>
    </source>
</reference>
<comment type="caution">
    <text evidence="1">The sequence shown here is derived from an EMBL/GenBank/DDBJ whole genome shotgun (WGS) entry which is preliminary data.</text>
</comment>
<dbReference type="InterPro" id="IPR012808">
    <property type="entry name" value="CHP02453"/>
</dbReference>
<dbReference type="Pfam" id="PF09365">
    <property type="entry name" value="DUF2461"/>
    <property type="match status" value="1"/>
</dbReference>
<dbReference type="AlphaFoldDB" id="A0A9D1ZHP1"/>
<sequence length="225" mass="25923">MKEVIGFLEELERNNNREWFNAHKDEYRAAQAKFDDFAGQLIAGIAAFDDSIKNLTVKDCTYRIYRDTRFSSDKRPYKTHLGAFICPEGKKSGYAGYYFQVGPEEEGYDAGTMLASGHYCMEPQALRTLREDICNGDGDFEQTLRQAPDFRLEEEGKLKRVPNGFPKDAACSEYLKYRTYCLVSSPGKTFALADHLLERTVELFRTTYPFIEYINRAIAFTRNEL</sequence>
<dbReference type="PANTHER" id="PTHR36452">
    <property type="entry name" value="CHROMOSOME 12, WHOLE GENOME SHOTGUN SEQUENCE"/>
    <property type="match status" value="1"/>
</dbReference>
<name>A0A9D1ZHP1_9BACE</name>
<gene>
    <name evidence="1" type="ORF">H9824_04550</name>
</gene>
<evidence type="ECO:0000313" key="1">
    <source>
        <dbReference type="EMBL" id="HIY87961.1"/>
    </source>
</evidence>
<protein>
    <submittedName>
        <fullName evidence="1">DUF2461 domain-containing protein</fullName>
    </submittedName>
</protein>
<dbReference type="PANTHER" id="PTHR36452:SF1">
    <property type="entry name" value="DUF2461 DOMAIN-CONTAINING PROTEIN"/>
    <property type="match status" value="1"/>
</dbReference>
<accession>A0A9D1ZHP1</accession>
<dbReference type="InterPro" id="IPR015996">
    <property type="entry name" value="UCP028451"/>
</dbReference>